<dbReference type="EMBL" id="PNYA01000019">
    <property type="protein sequence ID" value="PMS17478.1"/>
    <property type="molecule type" value="Genomic_DNA"/>
</dbReference>
<sequence length="95" mass="10159">MDSFAHSAEVHMKQSSASSSRKSRRRNLSSAPGRKVIWASHPFLGRLGTYIGIALEAYHLSVAVHTPAGPRWVPADEALSAAEAGAWAASGFNRT</sequence>
<gene>
    <name evidence="2" type="ORF">C0Z18_20560</name>
</gene>
<organism evidence="2 3">
    <name type="scientific">Trinickia dabaoshanensis</name>
    <dbReference type="NCBI Taxonomy" id="564714"/>
    <lineage>
        <taxon>Bacteria</taxon>
        <taxon>Pseudomonadati</taxon>
        <taxon>Pseudomonadota</taxon>
        <taxon>Betaproteobacteria</taxon>
        <taxon>Burkholderiales</taxon>
        <taxon>Burkholderiaceae</taxon>
        <taxon>Trinickia</taxon>
    </lineage>
</organism>
<evidence type="ECO:0000313" key="2">
    <source>
        <dbReference type="EMBL" id="PMS17478.1"/>
    </source>
</evidence>
<comment type="caution">
    <text evidence="2">The sequence shown here is derived from an EMBL/GenBank/DDBJ whole genome shotgun (WGS) entry which is preliminary data.</text>
</comment>
<dbReference type="AlphaFoldDB" id="A0A2N7VK09"/>
<feature type="region of interest" description="Disordered" evidence="1">
    <location>
        <begin position="1"/>
        <end position="31"/>
    </location>
</feature>
<evidence type="ECO:0000313" key="3">
    <source>
        <dbReference type="Proteomes" id="UP000235616"/>
    </source>
</evidence>
<reference evidence="2 3" key="1">
    <citation type="submission" date="2018-01" db="EMBL/GenBank/DDBJ databases">
        <title>Whole genome analyses suggest that Burkholderia sensu lato contains two further novel genera in the rhizoxinica-symbiotica group Mycetohabitans gen. nov., and Trinickia gen. nov.: implications for the evolution of diazotrophy and nodulation in the Burkholderiaceae.</title>
        <authorList>
            <person name="Estrada-de los Santos P."/>
            <person name="Palmer M."/>
            <person name="Chavez-Ramirez B."/>
            <person name="Beukes C."/>
            <person name="Steenkamp E.T."/>
            <person name="Hirsch A.M."/>
            <person name="Manyaka P."/>
            <person name="Maluk M."/>
            <person name="Lafos M."/>
            <person name="Crook M."/>
            <person name="Gross E."/>
            <person name="Simon M.F."/>
            <person name="Bueno dos Reis Junior F."/>
            <person name="Poole P.S."/>
            <person name="Venter S.N."/>
            <person name="James E.K."/>
        </authorList>
    </citation>
    <scope>NUCLEOTIDE SEQUENCE [LARGE SCALE GENOMIC DNA]</scope>
    <source>
        <strain evidence="2 3">GIMN1.004</strain>
    </source>
</reference>
<proteinExistence type="predicted"/>
<dbReference type="Proteomes" id="UP000235616">
    <property type="component" value="Unassembled WGS sequence"/>
</dbReference>
<keyword evidence="3" id="KW-1185">Reference proteome</keyword>
<accession>A0A2N7VK09</accession>
<protein>
    <submittedName>
        <fullName evidence="2">Uncharacterized protein</fullName>
    </submittedName>
</protein>
<name>A0A2N7VK09_9BURK</name>
<evidence type="ECO:0000256" key="1">
    <source>
        <dbReference type="SAM" id="MobiDB-lite"/>
    </source>
</evidence>